<evidence type="ECO:0000256" key="1">
    <source>
        <dbReference type="ARBA" id="ARBA00004123"/>
    </source>
</evidence>
<evidence type="ECO:0000256" key="20">
    <source>
        <dbReference type="SAM" id="Coils"/>
    </source>
</evidence>
<dbReference type="SUPFAM" id="SSF81383">
    <property type="entry name" value="F-box domain"/>
    <property type="match status" value="1"/>
</dbReference>
<dbReference type="PROSITE" id="PS51184">
    <property type="entry name" value="JMJC"/>
    <property type="match status" value="1"/>
</dbReference>
<dbReference type="InterPro" id="IPR041667">
    <property type="entry name" value="Cupin_8"/>
</dbReference>
<dbReference type="GO" id="GO:0016491">
    <property type="term" value="F:oxidoreductase activity"/>
    <property type="evidence" value="ECO:0007669"/>
    <property type="project" value="UniProtKB-KW"/>
</dbReference>
<evidence type="ECO:0000256" key="19">
    <source>
        <dbReference type="PROSITE-ProRule" id="PRU00283"/>
    </source>
</evidence>
<dbReference type="InterPro" id="IPR001752">
    <property type="entry name" value="Kinesin_motor_dom"/>
</dbReference>
<dbReference type="GO" id="GO:0046872">
    <property type="term" value="F:metal ion binding"/>
    <property type="evidence" value="ECO:0007669"/>
    <property type="project" value="UniProtKB-KW"/>
</dbReference>
<proteinExistence type="inferred from homology"/>
<keyword evidence="13" id="KW-0408">Iron</keyword>
<keyword evidence="8" id="KW-0479">Metal-binding</keyword>
<dbReference type="PANTHER" id="PTHR37739">
    <property type="entry name" value="KINESIN-LIKE PROTEIN KIN-12D"/>
    <property type="match status" value="1"/>
</dbReference>
<feature type="region of interest" description="Disordered" evidence="21">
    <location>
        <begin position="2050"/>
        <end position="2082"/>
    </location>
</feature>
<feature type="coiled-coil region" evidence="20">
    <location>
        <begin position="1432"/>
        <end position="1487"/>
    </location>
</feature>
<dbReference type="InterPro" id="IPR001810">
    <property type="entry name" value="F-box_dom"/>
</dbReference>
<dbReference type="PROSITE" id="PS50181">
    <property type="entry name" value="FBOX"/>
    <property type="match status" value="1"/>
</dbReference>
<keyword evidence="11" id="KW-1133">Transmembrane helix</keyword>
<dbReference type="PROSITE" id="PS00411">
    <property type="entry name" value="KINESIN_MOTOR_1"/>
    <property type="match status" value="1"/>
</dbReference>
<keyword evidence="7" id="KW-0493">Microtubule</keyword>
<evidence type="ECO:0000259" key="24">
    <source>
        <dbReference type="PROSITE" id="PS51184"/>
    </source>
</evidence>
<evidence type="ECO:0000256" key="6">
    <source>
        <dbReference type="ARBA" id="ARBA00022695"/>
    </source>
</evidence>
<evidence type="ECO:0000256" key="5">
    <source>
        <dbReference type="ARBA" id="ARBA00022692"/>
    </source>
</evidence>
<dbReference type="PROSITE" id="PS51775">
    <property type="entry name" value="GTD_BINDING"/>
    <property type="match status" value="1"/>
</dbReference>
<feature type="coiled-coil region" evidence="20">
    <location>
        <begin position="1016"/>
        <end position="1057"/>
    </location>
</feature>
<dbReference type="GO" id="GO:0016020">
    <property type="term" value="C:membrane"/>
    <property type="evidence" value="ECO:0007669"/>
    <property type="project" value="UniProtKB-SubCell"/>
</dbReference>
<dbReference type="PRINTS" id="PR00380">
    <property type="entry name" value="KINESINHEAVY"/>
</dbReference>
<dbReference type="InterPro" id="IPR007656">
    <property type="entry name" value="GTD-bd"/>
</dbReference>
<reference evidence="26" key="2">
    <citation type="submission" date="2023-06" db="EMBL/GenBank/DDBJ databases">
        <authorList>
            <person name="Ma L."/>
            <person name="Liu K.-W."/>
            <person name="Li Z."/>
            <person name="Hsiao Y.-Y."/>
            <person name="Qi Y."/>
            <person name="Fu T."/>
            <person name="Tang G."/>
            <person name="Zhang D."/>
            <person name="Sun W.-H."/>
            <person name="Liu D.-K."/>
            <person name="Li Y."/>
            <person name="Chen G.-Z."/>
            <person name="Liu X.-D."/>
            <person name="Liao X.-Y."/>
            <person name="Jiang Y.-T."/>
            <person name="Yu X."/>
            <person name="Hao Y."/>
            <person name="Huang J."/>
            <person name="Zhao X.-W."/>
            <person name="Ke S."/>
            <person name="Chen Y.-Y."/>
            <person name="Wu W.-L."/>
            <person name="Hsu J.-L."/>
            <person name="Lin Y.-F."/>
            <person name="Huang M.-D."/>
            <person name="Li C.-Y."/>
            <person name="Huang L."/>
            <person name="Wang Z.-W."/>
            <person name="Zhao X."/>
            <person name="Zhong W.-Y."/>
            <person name="Peng D.-H."/>
            <person name="Ahmad S."/>
            <person name="Lan S."/>
            <person name="Zhang J.-S."/>
            <person name="Tsai W.-C."/>
            <person name="Van De Peer Y."/>
            <person name="Liu Z.-J."/>
        </authorList>
    </citation>
    <scope>NUCLEOTIDE SEQUENCE</scope>
    <source>
        <strain evidence="26">CP</strain>
        <tissue evidence="26">Leaves</tissue>
    </source>
</reference>
<accession>A0AAV9D632</accession>
<keyword evidence="16" id="KW-0505">Motor protein</keyword>
<keyword evidence="10" id="KW-0067">ATP-binding</keyword>
<protein>
    <submittedName>
        <fullName evidence="26">UDP-sugar pyrophosphorylase</fullName>
    </submittedName>
</protein>
<evidence type="ECO:0000256" key="8">
    <source>
        <dbReference type="ARBA" id="ARBA00022723"/>
    </source>
</evidence>
<dbReference type="PROSITE" id="PS50067">
    <property type="entry name" value="KINESIN_MOTOR_2"/>
    <property type="match status" value="2"/>
</dbReference>
<dbReference type="InterPro" id="IPR036047">
    <property type="entry name" value="F-box-like_dom_sf"/>
</dbReference>
<keyword evidence="5" id="KW-0812">Transmembrane</keyword>
<sequence length="2542" mass="287340">MTSSSTDVAADRLSELGLDDVAWSSPARSLQKNLRILSPDQIKLAKVLMSEGQSHLFAHWAEPGVDDEGKRSFFDQVARLDRSYPGGLASYIRNARKLLADSKEGKNPFDGFTPSVPLGEVLTFGDDKFVGFEEAGIREVRNAAFVLVAGGLGERLGYKGIKLALPAESTTGTCFLQHYIENILALQNASNSILQGQHEAQIPLVIMTSDDTHTPTVDLLESNSYFGMKPTQVKLLKQEKVACLDDNDARLAVDPYNRYKIQAIPASLGVSATKGYHVNSLAVPRKAKEAIGGITKLTHADGRTMVINVEYNQLDPLLRATGHPDGDVNCETGYSPFPGNINQLILELNSYIEELTKTRGAIKEFVNPKYKDSSKSSFKSSTRLECMMQDYPKTLPPSARVGFTVMDTWLAYAPVKNNPEDAAKVPKGNPYHSATSGEMAIYRANSLILRKVKVGGSVQNKGWTLKCIDHKDTSVPEEVRIRGFEIEKVEQLEINYTEPEILFHPTADQKETRAPSMQSFELQEDPSFWKEHNVQVVIRVRPLSSSEISVQGHNRCIIQDSGQTITWSGHPESRFTFDHVADENVSQEKLFKVAGVPMVENCVGGYNSCMFAYGQIREDAKKGVYVENLKEVEVSCSRDVIQLLLQGATNRKVATTNMNLASSRSHSVFTCVIESKWEFQGVMHHRFARLNLVDLAGSERQKSSGAEGERLKEATNINKSLSTLGLVIMNLVNISNGKSMHVPYRDSKLTFLLQDSLGGNSKTTIIANISPSSCCAQETLSTLKFAQRAKFIRNNAIVNEDASGDVITMRLQIQQLKRKDEAALVGVLRREQEKDLAMKALAAEKEAALQLAKQREEEIQGLKMRLRLRESGIKRMEAVASGKMSAESHLLQERNELLREIAVLRSQVDRNQEVTRFAMENLQMKEEIRRLKSFYEEGEREIMSEQIQLLENKLLDALDWKLMYEKDLKKDSLELGRLDEDNLLISSQEPSSSWNSSINGEMEFLHLQAIQNQKEVEVLRKNLNNCLEVKEKLERRVDELVNELEEERKSVDALKEASQFPQIECPPTSRTDDSISAAVDDQMELKTMVEAIAAASEREAEAHEIAIILAKENDELRSKDLELSHQLQDMNEEIENLRGYYEKAMQERDDLRRRLCSIKEANNAKVNEINCPEKLVEVDEDGVCSNEKGMMASKVCSEFVESQILAEKLVISGLTELDSIRMDEDESIPVGQPINFVEASKEELNSARDKLDVAEDKLLHAAKAIGFFGLLEKATADAYTISEEVEATEISIQSKKREIETLKRLSSEMIEKKVAANNRLSALKSVLPSFCSVDYWEQREAQAREKVHASSLVVKQKEAHFTDLQVRKKGISSALTKAQQTEGTLKNSLDSVKSKLCEFEMRRKETEKVLFDRNQVDEPVPKSLYLGKAGDLLKSEEERSKLSAEKATLREKLVVVQKEISKLSRSYNTLETEIQGIDKEMHEASNSLKVSQCGLDRVIEEKKVIMEMRTEGKSESEKLIVECVQCVFEADLKEGEVGICEDELEFDLRRLKELKERFSFINQRNNSLWEERPIAEKLVEELGDVQRSVFEAKSSLFAITDRSKSKCLFEIGRLEGFRFSDPPPLPPFNSRGGKPSDPQFAETPVRFASKFDAFGPPLMDSDFPPPPPTDDSRRCSSSASSSDRPTNRSVKRKLDEDVAPPSMIARVETENEVAALRETVSSQQQTIQDLYTELEEERSAASTAASEAMSMILRLQREKAEAVMDARQFRRYAEEKIAHDQRELVAVEDLLYKREQAIYSLNCEIRAYKHRMMSFGITEIEAEGGEYPPLKASPDLEKYPDLGEEAQGLDDIEFRIYQLEESPSFVMEKGVIGQSPKHNRKFSVESMRGLEDYESNGGDEASSVDRVCTIDSVEVAPKPAMVVCEEESVRVEGGGQVEEEDIKKLYMRLQALEADRESMKQVIISMRTDRAQLILLREIAQQLCKDMSREKEPVLKRPSLPVGGFSFRAVFQDSTIPLHLFSTPNNRKNPKNMSTFKRTIFSNLLNIHKSKKKRKTNHNNNTRKTLKNPPHKTPNPPEEPIEEGHFSLKSCVSSKTHLIQPLGNLLLLRNQSSNIRDPGLGNLRVLSDELVLDVLGLLEPKDLAFLSIASKSFYVFCSHDPLWRNLVLRDFNGGFVFRGSWRSTYVSAFDPEKSSFLGKIVIRDFYSDYLFQSWLCASLEMKQEWLETDNIQRRGRISVEEFVRDFEEPNRPVLLSGCLEDWPALEKWDREYLIRVSGDVRFTVGPVEMKLEDYFRYVDSAKEERPLYLFDPRFTDKVPALGADYEVPEYFREDLFAILGRERPDHKWVIIGPQGSGSSFHVDPNSTSAWNAVIRGSKKWVMFPPEVVPPGVYPSPDGAEVACPVSIMEWFMNFYGDCKRWKRRPIECVCKAGEVVFVPNGWWHLVVNLEDSIAITQNYVSRRNLLNVLDFLKKPNASELVSGTTDRVNLYDKFKGAIEASFPGTIDELTRKAHEKMELQKKPTFWESVADSRVGGFKFSFE</sequence>
<dbReference type="GO" id="GO:0005874">
    <property type="term" value="C:microtubule"/>
    <property type="evidence" value="ECO:0007669"/>
    <property type="project" value="UniProtKB-KW"/>
</dbReference>
<evidence type="ECO:0000256" key="9">
    <source>
        <dbReference type="ARBA" id="ARBA00022741"/>
    </source>
</evidence>
<feature type="domain" description="Kinesin motor" evidence="22">
    <location>
        <begin position="615"/>
        <end position="792"/>
    </location>
</feature>
<comment type="caution">
    <text evidence="19">Lacks conserved residue(s) required for the propagation of feature annotation.</text>
</comment>
<dbReference type="InterPro" id="IPR029044">
    <property type="entry name" value="Nucleotide-diphossugar_trans"/>
</dbReference>
<evidence type="ECO:0000256" key="14">
    <source>
        <dbReference type="ARBA" id="ARBA00023054"/>
    </source>
</evidence>
<gene>
    <name evidence="26" type="primary">USP</name>
    <name evidence="26" type="ORF">QJS10_CPB15g02186</name>
</gene>
<dbReference type="GO" id="GO:0008017">
    <property type="term" value="F:microtubule binding"/>
    <property type="evidence" value="ECO:0007669"/>
    <property type="project" value="InterPro"/>
</dbReference>
<dbReference type="GO" id="GO:0005524">
    <property type="term" value="F:ATP binding"/>
    <property type="evidence" value="ECO:0007669"/>
    <property type="project" value="UniProtKB-KW"/>
</dbReference>
<dbReference type="GO" id="GO:0003777">
    <property type="term" value="F:microtubule motor activity"/>
    <property type="evidence" value="ECO:0007669"/>
    <property type="project" value="InterPro"/>
</dbReference>
<comment type="subcellular location">
    <subcellularLocation>
        <location evidence="2">Membrane</location>
    </subcellularLocation>
    <subcellularLocation>
        <location evidence="1">Nucleus</location>
    </subcellularLocation>
</comment>
<keyword evidence="27" id="KW-1185">Reference proteome</keyword>
<feature type="domain" description="JmjC" evidence="24">
    <location>
        <begin position="2316"/>
        <end position="2476"/>
    </location>
</feature>
<evidence type="ECO:0000313" key="26">
    <source>
        <dbReference type="EMBL" id="KAK1296179.1"/>
    </source>
</evidence>
<evidence type="ECO:0000256" key="2">
    <source>
        <dbReference type="ARBA" id="ARBA00004370"/>
    </source>
</evidence>
<dbReference type="Gene3D" id="3.40.850.10">
    <property type="entry name" value="Kinesin motor domain"/>
    <property type="match status" value="2"/>
</dbReference>
<dbReference type="GO" id="GO:0005634">
    <property type="term" value="C:nucleus"/>
    <property type="evidence" value="ECO:0007669"/>
    <property type="project" value="UniProtKB-SubCell"/>
</dbReference>
<keyword evidence="4" id="KW-0808">Transferase</keyword>
<feature type="domain" description="F-box" evidence="23">
    <location>
        <begin position="2120"/>
        <end position="2166"/>
    </location>
</feature>
<keyword evidence="15" id="KW-0472">Membrane</keyword>
<dbReference type="PANTHER" id="PTHR37739:SF14">
    <property type="entry name" value="KINESIN-LIKE PROTEIN KIN-12E"/>
    <property type="match status" value="1"/>
</dbReference>
<keyword evidence="9" id="KW-0547">Nucleotide-binding</keyword>
<dbReference type="Pfam" id="PF13621">
    <property type="entry name" value="Cupin_8"/>
    <property type="match status" value="1"/>
</dbReference>
<dbReference type="Proteomes" id="UP001180020">
    <property type="component" value="Unassembled WGS sequence"/>
</dbReference>
<dbReference type="SUPFAM" id="SSF52540">
    <property type="entry name" value="P-loop containing nucleoside triphosphate hydrolases"/>
    <property type="match status" value="1"/>
</dbReference>
<dbReference type="InterPro" id="IPR044986">
    <property type="entry name" value="KIF15/KIN-12"/>
</dbReference>
<evidence type="ECO:0000256" key="7">
    <source>
        <dbReference type="ARBA" id="ARBA00022701"/>
    </source>
</evidence>
<evidence type="ECO:0000313" key="27">
    <source>
        <dbReference type="Proteomes" id="UP001180020"/>
    </source>
</evidence>
<dbReference type="InterPro" id="IPR002618">
    <property type="entry name" value="UDPGP_fam"/>
</dbReference>
<evidence type="ECO:0000256" key="10">
    <source>
        <dbReference type="ARBA" id="ARBA00022840"/>
    </source>
</evidence>
<evidence type="ECO:0000256" key="13">
    <source>
        <dbReference type="ARBA" id="ARBA00023004"/>
    </source>
</evidence>
<keyword evidence="17" id="KW-0539">Nucleus</keyword>
<keyword evidence="14 20" id="KW-0175">Coiled coil</keyword>
<dbReference type="SUPFAM" id="SSF51197">
    <property type="entry name" value="Clavaminate synthase-like"/>
    <property type="match status" value="1"/>
</dbReference>
<feature type="region of interest" description="Disordered" evidence="21">
    <location>
        <begin position="1622"/>
        <end position="1641"/>
    </location>
</feature>
<evidence type="ECO:0000256" key="12">
    <source>
        <dbReference type="ARBA" id="ARBA00023002"/>
    </source>
</evidence>
<dbReference type="GO" id="GO:0070569">
    <property type="term" value="F:uridylyltransferase activity"/>
    <property type="evidence" value="ECO:0007669"/>
    <property type="project" value="InterPro"/>
</dbReference>
<evidence type="ECO:0000256" key="21">
    <source>
        <dbReference type="SAM" id="MobiDB-lite"/>
    </source>
</evidence>
<feature type="compositionally biased region" description="Low complexity" evidence="21">
    <location>
        <begin position="1675"/>
        <end position="1684"/>
    </location>
</feature>
<keyword evidence="6" id="KW-0548">Nucleotidyltransferase</keyword>
<dbReference type="InterPro" id="IPR019821">
    <property type="entry name" value="Kinesin_motor_CS"/>
</dbReference>
<evidence type="ECO:0000256" key="17">
    <source>
        <dbReference type="ARBA" id="ARBA00023242"/>
    </source>
</evidence>
<comment type="similarity">
    <text evidence="18">Belongs to the TRAFAC class myosin-kinesin ATPase superfamily. Kinesin family. KIN-12 subfamily.</text>
</comment>
<dbReference type="EMBL" id="JAUJYO010000015">
    <property type="protein sequence ID" value="KAK1296179.1"/>
    <property type="molecule type" value="Genomic_DNA"/>
</dbReference>
<dbReference type="InterPro" id="IPR036961">
    <property type="entry name" value="Kinesin_motor_dom_sf"/>
</dbReference>
<evidence type="ECO:0000259" key="22">
    <source>
        <dbReference type="PROSITE" id="PS50067"/>
    </source>
</evidence>
<dbReference type="Pfam" id="PF01704">
    <property type="entry name" value="UDPGP"/>
    <property type="match status" value="1"/>
</dbReference>
<dbReference type="Gene3D" id="3.90.550.10">
    <property type="entry name" value="Spore Coat Polysaccharide Biosynthesis Protein SpsA, Chain A"/>
    <property type="match status" value="2"/>
</dbReference>
<reference evidence="26" key="1">
    <citation type="journal article" date="2023" name="Nat. Commun.">
        <title>Diploid and tetraploid genomes of Acorus and the evolution of monocots.</title>
        <authorList>
            <person name="Ma L."/>
            <person name="Liu K.W."/>
            <person name="Li Z."/>
            <person name="Hsiao Y.Y."/>
            <person name="Qi Y."/>
            <person name="Fu T."/>
            <person name="Tang G.D."/>
            <person name="Zhang D."/>
            <person name="Sun W.H."/>
            <person name="Liu D.K."/>
            <person name="Li Y."/>
            <person name="Chen G.Z."/>
            <person name="Liu X.D."/>
            <person name="Liao X.Y."/>
            <person name="Jiang Y.T."/>
            <person name="Yu X."/>
            <person name="Hao Y."/>
            <person name="Huang J."/>
            <person name="Zhao X.W."/>
            <person name="Ke S."/>
            <person name="Chen Y.Y."/>
            <person name="Wu W.L."/>
            <person name="Hsu J.L."/>
            <person name="Lin Y.F."/>
            <person name="Huang M.D."/>
            <person name="Li C.Y."/>
            <person name="Huang L."/>
            <person name="Wang Z.W."/>
            <person name="Zhao X."/>
            <person name="Zhong W.Y."/>
            <person name="Peng D.H."/>
            <person name="Ahmad S."/>
            <person name="Lan S."/>
            <person name="Zhang J.S."/>
            <person name="Tsai W.C."/>
            <person name="Van de Peer Y."/>
            <person name="Liu Z.J."/>
        </authorList>
    </citation>
    <scope>NUCLEOTIDE SEQUENCE</scope>
    <source>
        <strain evidence="26">CP</strain>
    </source>
</reference>
<evidence type="ECO:0000259" key="25">
    <source>
        <dbReference type="PROSITE" id="PS51775"/>
    </source>
</evidence>
<feature type="domain" description="GTD-binding" evidence="25">
    <location>
        <begin position="1711"/>
        <end position="1809"/>
    </location>
</feature>
<dbReference type="SMART" id="SM00558">
    <property type="entry name" value="JmjC"/>
    <property type="match status" value="1"/>
</dbReference>
<evidence type="ECO:0000259" key="23">
    <source>
        <dbReference type="PROSITE" id="PS50181"/>
    </source>
</evidence>
<evidence type="ECO:0000256" key="15">
    <source>
        <dbReference type="ARBA" id="ARBA00023136"/>
    </source>
</evidence>
<dbReference type="GO" id="GO:0080115">
    <property type="term" value="F:myosin XI tail binding"/>
    <property type="evidence" value="ECO:0007669"/>
    <property type="project" value="UniProtKB-ARBA"/>
</dbReference>
<dbReference type="FunFam" id="2.60.120.650:FF:000045">
    <property type="entry name" value="F-box protein At1g78280"/>
    <property type="match status" value="1"/>
</dbReference>
<dbReference type="Gene3D" id="2.60.120.650">
    <property type="entry name" value="Cupin"/>
    <property type="match status" value="1"/>
</dbReference>
<dbReference type="InterPro" id="IPR027417">
    <property type="entry name" value="P-loop_NTPase"/>
</dbReference>
<dbReference type="InterPro" id="IPR003347">
    <property type="entry name" value="JmjC_dom"/>
</dbReference>
<feature type="coiled-coil region" evidence="20">
    <location>
        <begin position="1113"/>
        <end position="1154"/>
    </location>
</feature>
<dbReference type="Pfam" id="PF12937">
    <property type="entry name" value="F-box-like"/>
    <property type="match status" value="1"/>
</dbReference>
<dbReference type="Pfam" id="PF00225">
    <property type="entry name" value="Kinesin"/>
    <property type="match status" value="1"/>
</dbReference>
<feature type="region of interest" description="Disordered" evidence="21">
    <location>
        <begin position="1656"/>
        <end position="1704"/>
    </location>
</feature>
<dbReference type="Gene3D" id="1.20.1280.50">
    <property type="match status" value="1"/>
</dbReference>
<evidence type="ECO:0000256" key="18">
    <source>
        <dbReference type="ARBA" id="ARBA00034488"/>
    </source>
</evidence>
<organism evidence="26 27">
    <name type="scientific">Acorus calamus</name>
    <name type="common">Sweet flag</name>
    <dbReference type="NCBI Taxonomy" id="4465"/>
    <lineage>
        <taxon>Eukaryota</taxon>
        <taxon>Viridiplantae</taxon>
        <taxon>Streptophyta</taxon>
        <taxon>Embryophyta</taxon>
        <taxon>Tracheophyta</taxon>
        <taxon>Spermatophyta</taxon>
        <taxon>Magnoliopsida</taxon>
        <taxon>Liliopsida</taxon>
        <taxon>Acoraceae</taxon>
        <taxon>Acorus</taxon>
    </lineage>
</organism>
<keyword evidence="12" id="KW-0560">Oxidoreductase</keyword>
<comment type="caution">
    <text evidence="26">The sequence shown here is derived from an EMBL/GenBank/DDBJ whole genome shotgun (WGS) entry which is preliminary data.</text>
</comment>
<dbReference type="Pfam" id="PF04576">
    <property type="entry name" value="Zein-binding"/>
    <property type="match status" value="1"/>
</dbReference>
<feature type="coiled-coil region" evidence="20">
    <location>
        <begin position="838"/>
        <end position="865"/>
    </location>
</feature>
<dbReference type="SUPFAM" id="SSF53448">
    <property type="entry name" value="Nucleotide-diphospho-sugar transferases"/>
    <property type="match status" value="1"/>
</dbReference>
<evidence type="ECO:0000256" key="4">
    <source>
        <dbReference type="ARBA" id="ARBA00022679"/>
    </source>
</evidence>
<feature type="coiled-coil region" evidence="20">
    <location>
        <begin position="1237"/>
        <end position="1312"/>
    </location>
</feature>
<evidence type="ECO:0000256" key="11">
    <source>
        <dbReference type="ARBA" id="ARBA00022989"/>
    </source>
</evidence>
<dbReference type="GO" id="GO:0007018">
    <property type="term" value="P:microtubule-based movement"/>
    <property type="evidence" value="ECO:0007669"/>
    <property type="project" value="InterPro"/>
</dbReference>
<evidence type="ECO:0000256" key="3">
    <source>
        <dbReference type="ARBA" id="ARBA00006801"/>
    </source>
</evidence>
<feature type="domain" description="Kinesin motor" evidence="22">
    <location>
        <begin position="533"/>
        <end position="614"/>
    </location>
</feature>
<evidence type="ECO:0000256" key="16">
    <source>
        <dbReference type="ARBA" id="ARBA00023175"/>
    </source>
</evidence>
<comment type="similarity">
    <text evidence="3">Belongs to the JARID1 histone demethylase family.</text>
</comment>
<dbReference type="SMART" id="SM00129">
    <property type="entry name" value="KISc"/>
    <property type="match status" value="1"/>
</dbReference>
<name>A0AAV9D632_ACOCL</name>